<evidence type="ECO:0000313" key="6">
    <source>
        <dbReference type="EMBL" id="MBX8631495.1"/>
    </source>
</evidence>
<dbReference type="PROSITE" id="PS50005">
    <property type="entry name" value="TPR"/>
    <property type="match status" value="1"/>
</dbReference>
<name>A0A8J7YSS9_9ARCH</name>
<comment type="caution">
    <text evidence="6">The sequence shown here is derived from an EMBL/GenBank/DDBJ whole genome shotgun (WGS) entry which is preliminary data.</text>
</comment>
<keyword evidence="3" id="KW-0677">Repeat</keyword>
<dbReference type="SUPFAM" id="SSF46785">
    <property type="entry name" value="Winged helix' DNA-binding domain"/>
    <property type="match status" value="1"/>
</dbReference>
<proteinExistence type="predicted"/>
<dbReference type="SMART" id="SM00028">
    <property type="entry name" value="TPR"/>
    <property type="match status" value="4"/>
</dbReference>
<dbReference type="AlphaFoldDB" id="A0A8J7YSS9"/>
<keyword evidence="4 5" id="KW-0802">TPR repeat</keyword>
<keyword evidence="2" id="KW-0963">Cytoplasm</keyword>
<dbReference type="EMBL" id="JAGVSJ010000005">
    <property type="protein sequence ID" value="MBX8631495.1"/>
    <property type="molecule type" value="Genomic_DNA"/>
</dbReference>
<dbReference type="Proteomes" id="UP000716004">
    <property type="component" value="Unassembled WGS sequence"/>
</dbReference>
<dbReference type="GO" id="GO:0005737">
    <property type="term" value="C:cytoplasm"/>
    <property type="evidence" value="ECO:0007669"/>
    <property type="project" value="UniProtKB-SubCell"/>
</dbReference>
<gene>
    <name evidence="6" type="ORF">J9259_03105</name>
</gene>
<feature type="repeat" description="TPR" evidence="5">
    <location>
        <begin position="272"/>
        <end position="305"/>
    </location>
</feature>
<dbReference type="Gene3D" id="1.25.40.10">
    <property type="entry name" value="Tetratricopeptide repeat domain"/>
    <property type="match status" value="1"/>
</dbReference>
<evidence type="ECO:0000256" key="5">
    <source>
        <dbReference type="PROSITE-ProRule" id="PRU00339"/>
    </source>
</evidence>
<dbReference type="InterPro" id="IPR036390">
    <property type="entry name" value="WH_DNA-bd_sf"/>
</dbReference>
<dbReference type="PANTHER" id="PTHR46630">
    <property type="entry name" value="TETRATRICOPEPTIDE REPEAT PROTEIN 29"/>
    <property type="match status" value="1"/>
</dbReference>
<evidence type="ECO:0000256" key="1">
    <source>
        <dbReference type="ARBA" id="ARBA00004496"/>
    </source>
</evidence>
<evidence type="ECO:0000313" key="7">
    <source>
        <dbReference type="Proteomes" id="UP000716004"/>
    </source>
</evidence>
<evidence type="ECO:0000256" key="4">
    <source>
        <dbReference type="ARBA" id="ARBA00022803"/>
    </source>
</evidence>
<dbReference type="PANTHER" id="PTHR46630:SF1">
    <property type="entry name" value="TETRATRICOPEPTIDE REPEAT PROTEIN 29"/>
    <property type="match status" value="1"/>
</dbReference>
<dbReference type="InterPro" id="IPR019734">
    <property type="entry name" value="TPR_rpt"/>
</dbReference>
<dbReference type="InterPro" id="IPR051476">
    <property type="entry name" value="Bac_ResReg_Asp_Phosphatase"/>
</dbReference>
<dbReference type="InterPro" id="IPR011990">
    <property type="entry name" value="TPR-like_helical_dom_sf"/>
</dbReference>
<protein>
    <submittedName>
        <fullName evidence="6">Tetratricopeptide repeat protein</fullName>
    </submittedName>
</protein>
<organism evidence="6 7">
    <name type="scientific">Candidatus Sysuiplasma superficiale</name>
    <dbReference type="NCBI Taxonomy" id="2823368"/>
    <lineage>
        <taxon>Archaea</taxon>
        <taxon>Methanobacteriati</taxon>
        <taxon>Thermoplasmatota</taxon>
        <taxon>Thermoplasmata</taxon>
        <taxon>Candidatus Sysuiplasmatales</taxon>
        <taxon>Candidatus Sysuiplasmataceae</taxon>
        <taxon>Candidatus Sysuiplasma</taxon>
    </lineage>
</organism>
<reference evidence="6" key="1">
    <citation type="submission" date="2021-04" db="EMBL/GenBank/DDBJ databases">
        <title>Genomic insights into ecological role and evolution of a novel Thermoplasmata order Candidatus Sysuiplasmatales.</title>
        <authorList>
            <person name="Yuan Y."/>
        </authorList>
    </citation>
    <scope>NUCLEOTIDE SEQUENCE</scope>
    <source>
        <strain evidence="6">YP2-bin.285</strain>
    </source>
</reference>
<sequence length="438" mass="49603">MAYDIEFGCRALINIIVSRETREKLPDKDLRKIPEKTLLEYINALIDLGWVKEQKGVPEDNDYVIYAFTEKGRKIYENPAEILNLSDTEQEHVSLLRRLDALKRDDSVSMMPQTLMALSDLCLGIGRYDSALIYAMELKKKAEELRSVFFEGESSILMGRIENARGNLETSLKYFISATDAFGKVGEVSREADSLRYAGSVLFKMGDYKRAMMMFEKSRERFFQIRNMLGVAKVKINLGILYSLAKDYATAERYWLNTLEFFEALNDIEEQTRVLNNLGAMHIQTGRYGDAIPLLRKAIILARQGNNKYSECIGVLNFAYANSKIGNYEIAKKAVDSIQNVLKEGFDAYLLCYRDLINAIYLTHRGTWNEAEKLFLSAIRLANTSGNLELAGECHKEFGLALLSKNDNERAQQEIIASKNISCSIPGEEVKKGLSIGA</sequence>
<evidence type="ECO:0000256" key="2">
    <source>
        <dbReference type="ARBA" id="ARBA00022490"/>
    </source>
</evidence>
<accession>A0A8J7YSS9</accession>
<evidence type="ECO:0000256" key="3">
    <source>
        <dbReference type="ARBA" id="ARBA00022737"/>
    </source>
</evidence>
<dbReference type="Pfam" id="PF13424">
    <property type="entry name" value="TPR_12"/>
    <property type="match status" value="1"/>
</dbReference>
<comment type="subcellular location">
    <subcellularLocation>
        <location evidence="1">Cytoplasm</location>
    </subcellularLocation>
</comment>
<dbReference type="SUPFAM" id="SSF48452">
    <property type="entry name" value="TPR-like"/>
    <property type="match status" value="1"/>
</dbReference>